<proteinExistence type="predicted"/>
<dbReference type="Proteomes" id="UP000295195">
    <property type="component" value="Unassembled WGS sequence"/>
</dbReference>
<evidence type="ECO:0000313" key="17">
    <source>
        <dbReference type="Proteomes" id="UP000324504"/>
    </source>
</evidence>
<dbReference type="EMBL" id="WBOB01000031">
    <property type="protein sequence ID" value="KAB1973220.1"/>
    <property type="molecule type" value="Genomic_DNA"/>
</dbReference>
<evidence type="ECO:0000313" key="11">
    <source>
        <dbReference type="EMBL" id="TDN31339.1"/>
    </source>
</evidence>
<evidence type="ECO:0000313" key="9">
    <source>
        <dbReference type="EMBL" id="QHQ68015.1"/>
    </source>
</evidence>
<dbReference type="EMBL" id="NKLP01000111">
    <property type="protein sequence ID" value="TDN31339.1"/>
    <property type="molecule type" value="Genomic_DNA"/>
</dbReference>
<evidence type="ECO:0000313" key="15">
    <source>
        <dbReference type="Proteomes" id="UP000295195"/>
    </source>
</evidence>
<evidence type="ECO:0000313" key="4">
    <source>
        <dbReference type="EMBL" id="KAA8812608.1"/>
    </source>
</evidence>
<evidence type="ECO:0000313" key="16">
    <source>
        <dbReference type="Proteomes" id="UP000322051"/>
    </source>
</evidence>
<evidence type="ECO:0000313" key="7">
    <source>
        <dbReference type="EMBL" id="MES5149147.1"/>
    </source>
</evidence>
<dbReference type="EMBL" id="CP047142">
    <property type="protein sequence ID" value="QHQ68015.1"/>
    <property type="molecule type" value="Genomic_DNA"/>
</dbReference>
<dbReference type="OMA" id="GVIYYSW"/>
<dbReference type="EMBL" id="VUAO01000026">
    <property type="protein sequence ID" value="KAA8796740.1"/>
    <property type="molecule type" value="Genomic_DNA"/>
</dbReference>
<accession>A0A6P1TW85</accession>
<dbReference type="Proteomes" id="UP000430323">
    <property type="component" value="Unassembled WGS sequence"/>
</dbReference>
<feature type="transmembrane region" description="Helical" evidence="1">
    <location>
        <begin position="7"/>
        <end position="26"/>
    </location>
</feature>
<dbReference type="Proteomes" id="UP000784793">
    <property type="component" value="Unassembled WGS sequence"/>
</dbReference>
<evidence type="ECO:0000313" key="6">
    <source>
        <dbReference type="EMBL" id="KWU02963.1"/>
    </source>
</evidence>
<dbReference type="RefSeq" id="WP_005719623.1">
    <property type="nucleotide sequence ID" value="NZ_AP025162.1"/>
</dbReference>
<accession>A0A109DCM1</accession>
<keyword evidence="1" id="KW-0472">Membrane</keyword>
<evidence type="ECO:0000313" key="10">
    <source>
        <dbReference type="EMBL" id="RXF57593.1"/>
    </source>
</evidence>
<dbReference type="Proteomes" id="UP000198437">
    <property type="component" value="Unassembled WGS sequence"/>
</dbReference>
<evidence type="ECO:0000313" key="19">
    <source>
        <dbReference type="Proteomes" id="UP000464915"/>
    </source>
</evidence>
<sequence length="111" mass="12844">MFLGVAGIIYYSWLLIVLFIAFILGYEGNKAISIPGIVVGIIFLLLAVYTWSFSYLQKGGDKILLKLPYRSKVKINQMTLLSSWRNFQVYQLKSDYQSYSVLMMSRKKNKQ</sequence>
<feature type="transmembrane region" description="Helical" evidence="1">
    <location>
        <begin position="32"/>
        <end position="56"/>
    </location>
</feature>
<dbReference type="EMBL" id="SCLX01000031">
    <property type="protein sequence ID" value="RXF57593.1"/>
    <property type="molecule type" value="Genomic_DNA"/>
</dbReference>
<dbReference type="EMBL" id="VUAV01000026">
    <property type="protein sequence ID" value="KAA8812608.1"/>
    <property type="molecule type" value="Genomic_DNA"/>
</dbReference>
<dbReference type="Proteomes" id="UP000322051">
    <property type="component" value="Unassembled WGS sequence"/>
</dbReference>
<reference evidence="2" key="9">
    <citation type="submission" date="2021-09" db="EMBL/GenBank/DDBJ databases">
        <authorList>
            <person name="Gilroy R."/>
        </authorList>
    </citation>
    <scope>NUCLEOTIDE SEQUENCE</scope>
    <source>
        <strain evidence="2">CHK194-22301</strain>
    </source>
</reference>
<evidence type="ECO:0000313" key="18">
    <source>
        <dbReference type="Proteomes" id="UP000430323"/>
    </source>
</evidence>
<reference evidence="9 19" key="7">
    <citation type="submission" date="2019-12" db="EMBL/GenBank/DDBJ databases">
        <title>Complete Genome Sequences of Lactobacillus strains, C25 and P38, Isolated from Chicken Cecum.</title>
        <authorList>
            <person name="Hassan H.M."/>
            <person name="Mendoza M."/>
            <person name="Rezvani M."/>
            <person name="Koci M.D."/>
            <person name="Dickey A.N."/>
            <person name="Scholl E.H."/>
        </authorList>
    </citation>
    <scope>NUCLEOTIDE SEQUENCE [LARGE SCALE GENOMIC DNA]</scope>
    <source>
        <strain evidence="9 19">C25</strain>
    </source>
</reference>
<evidence type="ECO:0000313" key="13">
    <source>
        <dbReference type="Proteomes" id="UP000198437"/>
    </source>
</evidence>
<dbReference type="EMBL" id="LYQW01000032">
    <property type="protein sequence ID" value="OXC22159.1"/>
    <property type="molecule type" value="Genomic_DNA"/>
</dbReference>
<dbReference type="Proteomes" id="UP000324504">
    <property type="component" value="Unassembled WGS sequence"/>
</dbReference>
<reference evidence="5 18" key="6">
    <citation type="submission" date="2019-09" db="EMBL/GenBank/DDBJ databases">
        <title>Investigation of probiotic properties of different lactic acid bacteria.</title>
        <authorList>
            <person name="Jaomanjaka F."/>
            <person name="Blanc P."/>
        </authorList>
    </citation>
    <scope>NUCLEOTIDE SEQUENCE [LARGE SCALE GENOMIC DNA]</scope>
    <source>
        <strain evidence="5 18">BIO6272</strain>
    </source>
</reference>
<evidence type="ECO:0000313" key="8">
    <source>
        <dbReference type="EMBL" id="OXC22159.1"/>
    </source>
</evidence>
<evidence type="ECO:0000313" key="3">
    <source>
        <dbReference type="EMBL" id="KAA8796740.1"/>
    </source>
</evidence>
<reference evidence="2" key="8">
    <citation type="journal article" date="2021" name="PeerJ">
        <title>Extensive microbial diversity within the chicken gut microbiome revealed by metagenomics and culture.</title>
        <authorList>
            <person name="Gilroy R."/>
            <person name="Ravi A."/>
            <person name="Getino M."/>
            <person name="Pursley I."/>
            <person name="Horton D.L."/>
            <person name="Alikhan N.F."/>
            <person name="Baker D."/>
            <person name="Gharbi K."/>
            <person name="Hall N."/>
            <person name="Watson M."/>
            <person name="Adriaenssens E.M."/>
            <person name="Foster-Nyarko E."/>
            <person name="Jarju S."/>
            <person name="Secka A."/>
            <person name="Antonio M."/>
            <person name="Oren A."/>
            <person name="Chaudhuri R.R."/>
            <person name="La Ragione R."/>
            <person name="Hildebrand F."/>
            <person name="Pallen M.J."/>
        </authorList>
    </citation>
    <scope>NUCLEOTIDE SEQUENCE</scope>
    <source>
        <strain evidence="2">CHK194-22301</strain>
    </source>
</reference>
<dbReference type="STRING" id="47770.GCA_001567095_01077"/>
<evidence type="ECO:0000313" key="5">
    <source>
        <dbReference type="EMBL" id="KAB1973220.1"/>
    </source>
</evidence>
<evidence type="ECO:0000313" key="20">
    <source>
        <dbReference type="Proteomes" id="UP001434419"/>
    </source>
</evidence>
<reference evidence="6 12" key="1">
    <citation type="journal article" date="2016" name="Microbiology (Mosc.)">
        <title>Comparison of Lactobacillus crispatus isolates from Lactobacillus-dominated vaginal microbiomes with isolates from microbiomes containing bacterial vaginosis-associated bacteria.</title>
        <authorList>
            <person name="Abdelmaksoud A.A."/>
            <person name="Koparde V.N."/>
            <person name="Sheth N.U."/>
            <person name="Serrano M.G."/>
            <person name="Glascock A.L."/>
            <person name="Fettweis J.M."/>
            <person name="Strauss Iii J.F."/>
            <person name="Buck G.A."/>
            <person name="Jefferson K.K."/>
        </authorList>
    </citation>
    <scope>NUCLEOTIDE SEQUENCE [LARGE SCALE GENOMIC DNA]</scope>
    <source>
        <strain evidence="6 12">VMC3</strain>
    </source>
</reference>
<reference evidence="8 13" key="2">
    <citation type="submission" date="2016-05" db="EMBL/GenBank/DDBJ databases">
        <authorList>
            <person name="Johnson T.J."/>
            <person name="Youmans B.P."/>
            <person name="Case K.A."/>
        </authorList>
    </citation>
    <scope>NUCLEOTIDE SEQUENCE [LARGE SCALE GENOMIC DNA]</scope>
    <source>
        <strain evidence="8 13">UMNLC6</strain>
    </source>
</reference>
<name>A0A109DCM1_9LACO</name>
<dbReference type="EMBL" id="JBETVU010000012">
    <property type="protein sequence ID" value="MES5149147.1"/>
    <property type="molecule type" value="Genomic_DNA"/>
</dbReference>
<evidence type="ECO:0000256" key="1">
    <source>
        <dbReference type="SAM" id="Phobius"/>
    </source>
</evidence>
<evidence type="ECO:0000313" key="2">
    <source>
        <dbReference type="EMBL" id="HJF10562.1"/>
    </source>
</evidence>
<evidence type="ECO:0000313" key="14">
    <source>
        <dbReference type="Proteomes" id="UP000289808"/>
    </source>
</evidence>
<evidence type="ECO:0000313" key="12">
    <source>
        <dbReference type="Proteomes" id="UP000067598"/>
    </source>
</evidence>
<gene>
    <name evidence="7" type="ORF">ABVC42_04290</name>
    <name evidence="6" type="ORF">AEL95_09815</name>
    <name evidence="8" type="ORF">AYP82_01550</name>
    <name evidence="11" type="ORF">CEE75_06220</name>
    <name evidence="10" type="ORF">ERD32_06310</name>
    <name evidence="3" type="ORF">F1C02_08975</name>
    <name evidence="4" type="ORF">F1C09_05615</name>
    <name evidence="5" type="ORF">F8251_06605</name>
    <name evidence="9" type="ORF">GSR61_05275</name>
    <name evidence="2" type="ORF">K8V23_07280</name>
</gene>
<reference evidence="10 14" key="4">
    <citation type="submission" date="2019-01" db="EMBL/GenBank/DDBJ databases">
        <title>The genome sequence of Lactobacillus crispatus L49.</title>
        <authorList>
            <person name="Zhong J."/>
            <person name="Zhang J."/>
        </authorList>
    </citation>
    <scope>NUCLEOTIDE SEQUENCE [LARGE SCALE GENOMIC DNA]</scope>
    <source>
        <strain evidence="10 14">L49</strain>
    </source>
</reference>
<dbReference type="Proteomes" id="UP000289808">
    <property type="component" value="Unassembled WGS sequence"/>
</dbReference>
<keyword evidence="1" id="KW-0812">Transmembrane</keyword>
<keyword evidence="20" id="KW-1185">Reference proteome</keyword>
<dbReference type="Proteomes" id="UP000464915">
    <property type="component" value="Chromosome"/>
</dbReference>
<reference evidence="11 15" key="3">
    <citation type="submission" date="2017-06" db="EMBL/GenBank/DDBJ databases">
        <authorList>
            <person name="Swanenburg J."/>
            <person name="Kort R."/>
        </authorList>
    </citation>
    <scope>NUCLEOTIDE SEQUENCE [LARGE SCALE GENOMIC DNA]</scope>
    <source>
        <strain evidence="11 15">RL05</strain>
    </source>
</reference>
<dbReference type="EMBL" id="LJGP01000052">
    <property type="protein sequence ID" value="KWU02963.1"/>
    <property type="molecule type" value="Genomic_DNA"/>
</dbReference>
<dbReference type="Proteomes" id="UP000067598">
    <property type="component" value="Unassembled WGS sequence"/>
</dbReference>
<organism evidence="6 12">
    <name type="scientific">Lactobacillus crispatus</name>
    <dbReference type="NCBI Taxonomy" id="47770"/>
    <lineage>
        <taxon>Bacteria</taxon>
        <taxon>Bacillati</taxon>
        <taxon>Bacillota</taxon>
        <taxon>Bacilli</taxon>
        <taxon>Lactobacillales</taxon>
        <taxon>Lactobacillaceae</taxon>
        <taxon>Lactobacillus</taxon>
    </lineage>
</organism>
<dbReference type="EMBL" id="DYXB01000113">
    <property type="protein sequence ID" value="HJF10562.1"/>
    <property type="molecule type" value="Genomic_DNA"/>
</dbReference>
<reference evidence="7" key="10">
    <citation type="submission" date="2024-06" db="EMBL/GenBank/DDBJ databases">
        <title>Vaginal Lactobacillus fatty acid response mechanisms reveal a metabolite-targeted strategy for bacterial vaginosis treatment.</title>
        <authorList>
            <person name="Zhu M."/>
            <person name="Blainey P.C."/>
            <person name="Bloom S.M."/>
            <person name="Kwon D.S."/>
        </authorList>
    </citation>
    <scope>NUCLEOTIDE SEQUENCE</scope>
    <source>
        <strain evidence="7">194_F1_1</strain>
    </source>
</reference>
<dbReference type="PATRIC" id="fig|47770.28.peg.1570"/>
<keyword evidence="1" id="KW-1133">Transmembrane helix</keyword>
<protein>
    <submittedName>
        <fullName evidence="6">Uncharacterized protein</fullName>
    </submittedName>
</protein>
<reference evidence="16 17" key="5">
    <citation type="submission" date="2019-09" db="EMBL/GenBank/DDBJ databases">
        <title>Comparative analysis of L. crispatus genomes revealed niche specific adaptation to different host and body sites.</title>
        <authorList>
            <person name="Pan M."/>
            <person name="Hidalgo-Cantabrana C."/>
            <person name="Barrangou R."/>
        </authorList>
    </citation>
    <scope>NUCLEOTIDE SEQUENCE [LARGE SCALE GENOMIC DNA]</scope>
    <source>
        <strain evidence="4 17">NCK2488</strain>
        <strain evidence="3 16">NCK973</strain>
    </source>
</reference>
<dbReference type="Proteomes" id="UP001434419">
    <property type="component" value="Unassembled WGS sequence"/>
</dbReference>
<dbReference type="AlphaFoldDB" id="A0A109DCM1"/>